<evidence type="ECO:0000256" key="5">
    <source>
        <dbReference type="ARBA" id="ARBA00022741"/>
    </source>
</evidence>
<dbReference type="InterPro" id="IPR050086">
    <property type="entry name" value="MetN_ABC_transporter-like"/>
</dbReference>
<dbReference type="PANTHER" id="PTHR43166">
    <property type="entry name" value="AMINO ACID IMPORT ATP-BINDING PROTEIN"/>
    <property type="match status" value="1"/>
</dbReference>
<accession>A0A9E8CQR1</accession>
<organism evidence="10">
    <name type="scientific">Bosea sp. NBC_00436</name>
    <dbReference type="NCBI Taxonomy" id="2969620"/>
    <lineage>
        <taxon>Bacteria</taxon>
        <taxon>Pseudomonadati</taxon>
        <taxon>Pseudomonadota</taxon>
        <taxon>Alphaproteobacteria</taxon>
        <taxon>Hyphomicrobiales</taxon>
        <taxon>Boseaceae</taxon>
        <taxon>Bosea</taxon>
    </lineage>
</organism>
<evidence type="ECO:0000256" key="6">
    <source>
        <dbReference type="ARBA" id="ARBA00022840"/>
    </source>
</evidence>
<protein>
    <submittedName>
        <fullName evidence="10">Amino acid ABC transporter ATP-binding protein</fullName>
    </submittedName>
</protein>
<sequence length="270" mass="28974">MAETDARASAGTPVIAIEGLTKSFGANQVLKGVDLRVGKGEVVAIIGPSGSGKTTLLRCINFLEEYDGGSIRIDGTEVGYRDGAGGRNRRSDRELAAIRVDAAMVFQQFNLFPHLTAAQNIMLGLMKSRGRPKAEARAIAEKWLARVGLAAKVDALPSQMSGGQQQRVGIARAVAMEPKVLLLDEITSALDPELVGEVLAVVQELAAEGRTMILVTHEMAFAQEVADRVVFTDQGRIVIDAPPAKVFGEQPHERLRSFLSRFAGFRPDPA</sequence>
<dbReference type="PROSITE" id="PS00211">
    <property type="entry name" value="ABC_TRANSPORTER_1"/>
    <property type="match status" value="1"/>
</dbReference>
<feature type="domain" description="ABC transporter" evidence="9">
    <location>
        <begin position="15"/>
        <end position="259"/>
    </location>
</feature>
<reference evidence="10" key="1">
    <citation type="submission" date="2022-08" db="EMBL/GenBank/DDBJ databases">
        <title>Complete Genome Sequences of 2 Bosea sp. soil isolates.</title>
        <authorList>
            <person name="Alvarez Arevalo M."/>
            <person name="Sterndorff E.B."/>
            <person name="Faurdal D."/>
            <person name="Joergensen T.S."/>
            <person name="Weber T."/>
        </authorList>
    </citation>
    <scope>NUCLEOTIDE SEQUENCE</scope>
    <source>
        <strain evidence="10">NBC_00436</strain>
    </source>
</reference>
<evidence type="ECO:0000256" key="4">
    <source>
        <dbReference type="ARBA" id="ARBA00022475"/>
    </source>
</evidence>
<dbReference type="GO" id="GO:0005524">
    <property type="term" value="F:ATP binding"/>
    <property type="evidence" value="ECO:0007669"/>
    <property type="project" value="UniProtKB-KW"/>
</dbReference>
<dbReference type="PANTHER" id="PTHR43166:SF9">
    <property type="entry name" value="GLUTAMATE_ASPARTATE IMPORT ATP-BINDING PROTEIN GLTL"/>
    <property type="match status" value="1"/>
</dbReference>
<dbReference type="Gene3D" id="3.40.50.300">
    <property type="entry name" value="P-loop containing nucleotide triphosphate hydrolases"/>
    <property type="match status" value="1"/>
</dbReference>
<gene>
    <name evidence="10" type="ORF">NWE54_06845</name>
</gene>
<evidence type="ECO:0000256" key="7">
    <source>
        <dbReference type="ARBA" id="ARBA00022970"/>
    </source>
</evidence>
<proteinExistence type="inferred from homology"/>
<dbReference type="PROSITE" id="PS50893">
    <property type="entry name" value="ABC_TRANSPORTER_2"/>
    <property type="match status" value="1"/>
</dbReference>
<keyword evidence="5" id="KW-0547">Nucleotide-binding</keyword>
<dbReference type="EMBL" id="CP102774">
    <property type="protein sequence ID" value="UZF88499.1"/>
    <property type="molecule type" value="Genomic_DNA"/>
</dbReference>
<keyword evidence="4" id="KW-1003">Cell membrane</keyword>
<dbReference type="SUPFAM" id="SSF52540">
    <property type="entry name" value="P-loop containing nucleoside triphosphate hydrolases"/>
    <property type="match status" value="1"/>
</dbReference>
<evidence type="ECO:0000313" key="10">
    <source>
        <dbReference type="EMBL" id="UZF88499.1"/>
    </source>
</evidence>
<keyword evidence="6 10" id="KW-0067">ATP-binding</keyword>
<keyword evidence="7" id="KW-0029">Amino-acid transport</keyword>
<dbReference type="AlphaFoldDB" id="A0A9E8CQR1"/>
<evidence type="ECO:0000256" key="8">
    <source>
        <dbReference type="ARBA" id="ARBA00023136"/>
    </source>
</evidence>
<dbReference type="InterPro" id="IPR003439">
    <property type="entry name" value="ABC_transporter-like_ATP-bd"/>
</dbReference>
<dbReference type="PIRSF" id="PIRSF039085">
    <property type="entry name" value="ABC_ATPase_HisP"/>
    <property type="match status" value="1"/>
</dbReference>
<keyword evidence="8" id="KW-0472">Membrane</keyword>
<dbReference type="Pfam" id="PF00005">
    <property type="entry name" value="ABC_tran"/>
    <property type="match status" value="1"/>
</dbReference>
<dbReference type="InterPro" id="IPR027417">
    <property type="entry name" value="P-loop_NTPase"/>
</dbReference>
<evidence type="ECO:0000256" key="3">
    <source>
        <dbReference type="ARBA" id="ARBA00022448"/>
    </source>
</evidence>
<evidence type="ECO:0000259" key="9">
    <source>
        <dbReference type="PROSITE" id="PS50893"/>
    </source>
</evidence>
<comment type="similarity">
    <text evidence="2">Belongs to the ABC transporter superfamily.</text>
</comment>
<dbReference type="CDD" id="cd03262">
    <property type="entry name" value="ABC_HisP_GlnQ"/>
    <property type="match status" value="1"/>
</dbReference>
<dbReference type="GO" id="GO:0016887">
    <property type="term" value="F:ATP hydrolysis activity"/>
    <property type="evidence" value="ECO:0007669"/>
    <property type="project" value="InterPro"/>
</dbReference>
<dbReference type="GO" id="GO:0005886">
    <property type="term" value="C:plasma membrane"/>
    <property type="evidence" value="ECO:0007669"/>
    <property type="project" value="UniProtKB-SubCell"/>
</dbReference>
<dbReference type="SMART" id="SM00382">
    <property type="entry name" value="AAA"/>
    <property type="match status" value="1"/>
</dbReference>
<keyword evidence="3" id="KW-0813">Transport</keyword>
<name>A0A9E8CQR1_9HYPH</name>
<dbReference type="InterPro" id="IPR003593">
    <property type="entry name" value="AAA+_ATPase"/>
</dbReference>
<dbReference type="GO" id="GO:0015424">
    <property type="term" value="F:ABC-type amino acid transporter activity"/>
    <property type="evidence" value="ECO:0007669"/>
    <property type="project" value="InterPro"/>
</dbReference>
<comment type="subcellular location">
    <subcellularLocation>
        <location evidence="1">Cell membrane</location>
        <topology evidence="1">Peripheral membrane protein</topology>
    </subcellularLocation>
</comment>
<evidence type="ECO:0000256" key="2">
    <source>
        <dbReference type="ARBA" id="ARBA00005417"/>
    </source>
</evidence>
<evidence type="ECO:0000256" key="1">
    <source>
        <dbReference type="ARBA" id="ARBA00004202"/>
    </source>
</evidence>
<dbReference type="InterPro" id="IPR017871">
    <property type="entry name" value="ABC_transporter-like_CS"/>
</dbReference>
<dbReference type="InterPro" id="IPR030679">
    <property type="entry name" value="ABC_ATPase_HisP-typ"/>
</dbReference>